<evidence type="ECO:0000313" key="2">
    <source>
        <dbReference type="EMBL" id="CEK51259.1"/>
    </source>
</evidence>
<feature type="compositionally biased region" description="Basic residues" evidence="1">
    <location>
        <begin position="25"/>
        <end position="47"/>
    </location>
</feature>
<feature type="region of interest" description="Disordered" evidence="1">
    <location>
        <begin position="1"/>
        <end position="59"/>
    </location>
</feature>
<protein>
    <submittedName>
        <fullName evidence="2">Uncharacterized protein</fullName>
    </submittedName>
</protein>
<name>A0A0B6Y529_9EUPU</name>
<feature type="non-terminal residue" evidence="2">
    <location>
        <position position="87"/>
    </location>
</feature>
<sequence>NSLGKDATTVHGCLHDPPQSLPSRTKQKRRRRNKGYSKPTKSKTKKMKTSEKVVQTQPKIMKEKVAKDIVKQERASKEERISSIDCA</sequence>
<gene>
    <name evidence="2" type="primary">ORF12978</name>
</gene>
<evidence type="ECO:0000256" key="1">
    <source>
        <dbReference type="SAM" id="MobiDB-lite"/>
    </source>
</evidence>
<proteinExistence type="predicted"/>
<accession>A0A0B6Y529</accession>
<dbReference type="AlphaFoldDB" id="A0A0B6Y529"/>
<feature type="non-terminal residue" evidence="2">
    <location>
        <position position="1"/>
    </location>
</feature>
<organism evidence="2">
    <name type="scientific">Arion vulgaris</name>
    <dbReference type="NCBI Taxonomy" id="1028688"/>
    <lineage>
        <taxon>Eukaryota</taxon>
        <taxon>Metazoa</taxon>
        <taxon>Spiralia</taxon>
        <taxon>Lophotrochozoa</taxon>
        <taxon>Mollusca</taxon>
        <taxon>Gastropoda</taxon>
        <taxon>Heterobranchia</taxon>
        <taxon>Euthyneura</taxon>
        <taxon>Panpulmonata</taxon>
        <taxon>Eupulmonata</taxon>
        <taxon>Stylommatophora</taxon>
        <taxon>Helicina</taxon>
        <taxon>Arionoidea</taxon>
        <taxon>Arionidae</taxon>
        <taxon>Arion</taxon>
    </lineage>
</organism>
<dbReference type="EMBL" id="HACG01004394">
    <property type="protein sequence ID" value="CEK51259.1"/>
    <property type="molecule type" value="Transcribed_RNA"/>
</dbReference>
<reference evidence="2" key="1">
    <citation type="submission" date="2014-12" db="EMBL/GenBank/DDBJ databases">
        <title>Insight into the proteome of Arion vulgaris.</title>
        <authorList>
            <person name="Aradska J."/>
            <person name="Bulat T."/>
            <person name="Smidak R."/>
            <person name="Sarate P."/>
            <person name="Gangsoo J."/>
            <person name="Sialana F."/>
            <person name="Bilban M."/>
            <person name="Lubec G."/>
        </authorList>
    </citation>
    <scope>NUCLEOTIDE SEQUENCE</scope>
    <source>
        <tissue evidence="2">Skin</tissue>
    </source>
</reference>